<evidence type="ECO:0000259" key="4">
    <source>
        <dbReference type="PROSITE" id="PS50937"/>
    </source>
</evidence>
<dbReference type="Gene3D" id="1.10.1660.10">
    <property type="match status" value="1"/>
</dbReference>
<evidence type="ECO:0000256" key="2">
    <source>
        <dbReference type="ARBA" id="ARBA00023125"/>
    </source>
</evidence>
<name>A0A4Z1RIU5_9GAMM</name>
<dbReference type="PANTHER" id="PTHR30204">
    <property type="entry name" value="REDOX-CYCLING DRUG-SENSING TRANSCRIPTIONAL ACTIVATOR SOXR"/>
    <property type="match status" value="1"/>
</dbReference>
<dbReference type="PRINTS" id="PR00040">
    <property type="entry name" value="HTHMERR"/>
</dbReference>
<keyword evidence="6" id="KW-1185">Reference proteome</keyword>
<dbReference type="Proteomes" id="UP000298681">
    <property type="component" value="Unassembled WGS sequence"/>
</dbReference>
<dbReference type="InterPro" id="IPR000551">
    <property type="entry name" value="MerR-type_HTH_dom"/>
</dbReference>
<dbReference type="InterPro" id="IPR009061">
    <property type="entry name" value="DNA-bd_dom_put_sf"/>
</dbReference>
<accession>A0A4Z1RIU5</accession>
<evidence type="ECO:0000313" key="6">
    <source>
        <dbReference type="Proteomes" id="UP000298681"/>
    </source>
</evidence>
<dbReference type="InterPro" id="IPR047057">
    <property type="entry name" value="MerR_fam"/>
</dbReference>
<keyword evidence="1" id="KW-0805">Transcription regulation</keyword>
<dbReference type="CDD" id="cd04770">
    <property type="entry name" value="HTH_HMRTR"/>
    <property type="match status" value="1"/>
</dbReference>
<keyword evidence="2" id="KW-0238">DNA-binding</keyword>
<dbReference type="PROSITE" id="PS50937">
    <property type="entry name" value="HTH_MERR_2"/>
    <property type="match status" value="1"/>
</dbReference>
<dbReference type="AlphaFoldDB" id="A0A4Z1RIU5"/>
<evidence type="ECO:0000256" key="3">
    <source>
        <dbReference type="ARBA" id="ARBA00023163"/>
    </source>
</evidence>
<dbReference type="RefSeq" id="WP_134673400.1">
    <property type="nucleotide sequence ID" value="NZ_SPUH01000001.1"/>
</dbReference>
<dbReference type="PANTHER" id="PTHR30204:SF94">
    <property type="entry name" value="HEAVY METAL-DEPENDENT TRANSCRIPTIONAL REGULATOR HI_0293-RELATED"/>
    <property type="match status" value="1"/>
</dbReference>
<gene>
    <name evidence="5" type="ORF">E4582_04020</name>
</gene>
<proteinExistence type="predicted"/>
<evidence type="ECO:0000256" key="1">
    <source>
        <dbReference type="ARBA" id="ARBA00023015"/>
    </source>
</evidence>
<feature type="domain" description="HTH merR-type" evidence="4">
    <location>
        <begin position="1"/>
        <end position="69"/>
    </location>
</feature>
<protein>
    <submittedName>
        <fullName evidence="5">Heavy metal-responsive transcriptional regulator</fullName>
    </submittedName>
</protein>
<dbReference type="GO" id="GO:0003700">
    <property type="term" value="F:DNA-binding transcription factor activity"/>
    <property type="evidence" value="ECO:0007669"/>
    <property type="project" value="InterPro"/>
</dbReference>
<sequence>MQIGQLSKCTGVPVDTIRYYETQGLMPPPMRRPSGYRRYAESDTGRLEFIRRAKDLGFSLREIRELMELSSHASRDMAAVRGAALKKVADIDRKLAELQRMRGGLAALVDACPGEGRIGQCPIVGALTGDAP</sequence>
<organism evidence="5 6">
    <name type="scientific">Luteimonas yindakuii</name>
    <dbReference type="NCBI Taxonomy" id="2565782"/>
    <lineage>
        <taxon>Bacteria</taxon>
        <taxon>Pseudomonadati</taxon>
        <taxon>Pseudomonadota</taxon>
        <taxon>Gammaproteobacteria</taxon>
        <taxon>Lysobacterales</taxon>
        <taxon>Lysobacteraceae</taxon>
        <taxon>Luteimonas</taxon>
    </lineage>
</organism>
<dbReference type="EMBL" id="SPUH01000001">
    <property type="protein sequence ID" value="TKS54019.1"/>
    <property type="molecule type" value="Genomic_DNA"/>
</dbReference>
<comment type="caution">
    <text evidence="5">The sequence shown here is derived from an EMBL/GenBank/DDBJ whole genome shotgun (WGS) entry which is preliminary data.</text>
</comment>
<reference evidence="5 6" key="1">
    <citation type="submission" date="2019-01" db="EMBL/GenBank/DDBJ databases">
        <authorList>
            <person name="Zhang S."/>
        </authorList>
    </citation>
    <scope>NUCLEOTIDE SEQUENCE [LARGE SCALE GENOMIC DNA]</scope>
    <source>
        <strain evidence="5 6">1626</strain>
    </source>
</reference>
<dbReference type="GO" id="GO:0003677">
    <property type="term" value="F:DNA binding"/>
    <property type="evidence" value="ECO:0007669"/>
    <property type="project" value="UniProtKB-KW"/>
</dbReference>
<dbReference type="SMART" id="SM00422">
    <property type="entry name" value="HTH_MERR"/>
    <property type="match status" value="1"/>
</dbReference>
<dbReference type="Pfam" id="PF13411">
    <property type="entry name" value="MerR_1"/>
    <property type="match status" value="1"/>
</dbReference>
<evidence type="ECO:0000313" key="5">
    <source>
        <dbReference type="EMBL" id="TKS54019.1"/>
    </source>
</evidence>
<dbReference type="SUPFAM" id="SSF46955">
    <property type="entry name" value="Putative DNA-binding domain"/>
    <property type="match status" value="1"/>
</dbReference>
<keyword evidence="3" id="KW-0804">Transcription</keyword>